<dbReference type="PANTHER" id="PTHR24201">
    <property type="entry name" value="ANK_REP_REGION DOMAIN-CONTAINING PROTEIN"/>
    <property type="match status" value="1"/>
</dbReference>
<feature type="repeat" description="ANK" evidence="3">
    <location>
        <begin position="560"/>
        <end position="592"/>
    </location>
</feature>
<keyword evidence="1" id="KW-0677">Repeat</keyword>
<protein>
    <submittedName>
        <fullName evidence="6">Death-associated protein kinase 1</fullName>
    </submittedName>
</protein>
<keyword evidence="6" id="KW-0808">Transferase</keyword>
<evidence type="ECO:0000256" key="4">
    <source>
        <dbReference type="SAM" id="Phobius"/>
    </source>
</evidence>
<feature type="transmembrane region" description="Helical" evidence="4">
    <location>
        <begin position="162"/>
        <end position="184"/>
    </location>
</feature>
<dbReference type="Gene3D" id="1.25.40.20">
    <property type="entry name" value="Ankyrin repeat-containing domain"/>
    <property type="match status" value="3"/>
</dbReference>
<dbReference type="InterPro" id="IPR036770">
    <property type="entry name" value="Ankyrin_rpt-contain_sf"/>
</dbReference>
<feature type="transmembrane region" description="Helical" evidence="4">
    <location>
        <begin position="196"/>
        <end position="224"/>
    </location>
</feature>
<name>A0A1Q9CN23_SYMMI</name>
<keyword evidence="5" id="KW-0732">Signal</keyword>
<dbReference type="SMART" id="SM00248">
    <property type="entry name" value="ANK"/>
    <property type="match status" value="5"/>
</dbReference>
<dbReference type="AlphaFoldDB" id="A0A1Q9CN23"/>
<evidence type="ECO:0000256" key="3">
    <source>
        <dbReference type="PROSITE-ProRule" id="PRU00023"/>
    </source>
</evidence>
<dbReference type="Pfam" id="PF12796">
    <property type="entry name" value="Ank_2"/>
    <property type="match status" value="1"/>
</dbReference>
<dbReference type="SUPFAM" id="SSF48403">
    <property type="entry name" value="Ankyrin repeat"/>
    <property type="match status" value="1"/>
</dbReference>
<feature type="chain" id="PRO_5013294181" evidence="5">
    <location>
        <begin position="24"/>
        <end position="634"/>
    </location>
</feature>
<dbReference type="OrthoDB" id="435926at2759"/>
<proteinExistence type="predicted"/>
<dbReference type="Proteomes" id="UP000186817">
    <property type="component" value="Unassembled WGS sequence"/>
</dbReference>
<evidence type="ECO:0000313" key="7">
    <source>
        <dbReference type="Proteomes" id="UP000186817"/>
    </source>
</evidence>
<evidence type="ECO:0000313" key="6">
    <source>
        <dbReference type="EMBL" id="OLP84267.1"/>
    </source>
</evidence>
<keyword evidence="4" id="KW-1133">Transmembrane helix</keyword>
<keyword evidence="2 3" id="KW-0040">ANK repeat</keyword>
<feature type="repeat" description="ANK" evidence="3">
    <location>
        <begin position="526"/>
        <end position="558"/>
    </location>
</feature>
<feature type="signal peptide" evidence="5">
    <location>
        <begin position="1"/>
        <end position="23"/>
    </location>
</feature>
<dbReference type="InterPro" id="IPR002110">
    <property type="entry name" value="Ankyrin_rpt"/>
</dbReference>
<dbReference type="InterPro" id="IPR050776">
    <property type="entry name" value="Ank_Repeat/CDKN_Inhibitor"/>
</dbReference>
<comment type="caution">
    <text evidence="6">The sequence shown here is derived from an EMBL/GenBank/DDBJ whole genome shotgun (WGS) entry which is preliminary data.</text>
</comment>
<dbReference type="PROSITE" id="PS50297">
    <property type="entry name" value="ANK_REP_REGION"/>
    <property type="match status" value="1"/>
</dbReference>
<keyword evidence="7" id="KW-1185">Reference proteome</keyword>
<keyword evidence="4" id="KW-0812">Transmembrane</keyword>
<accession>A0A1Q9CN23</accession>
<dbReference type="PROSITE" id="PS50088">
    <property type="entry name" value="ANK_REPEAT"/>
    <property type="match status" value="2"/>
</dbReference>
<organism evidence="6 7">
    <name type="scientific">Symbiodinium microadriaticum</name>
    <name type="common">Dinoflagellate</name>
    <name type="synonym">Zooxanthella microadriatica</name>
    <dbReference type="NCBI Taxonomy" id="2951"/>
    <lineage>
        <taxon>Eukaryota</taxon>
        <taxon>Sar</taxon>
        <taxon>Alveolata</taxon>
        <taxon>Dinophyceae</taxon>
        <taxon>Suessiales</taxon>
        <taxon>Symbiodiniaceae</taxon>
        <taxon>Symbiodinium</taxon>
    </lineage>
</organism>
<keyword evidence="6" id="KW-0418">Kinase</keyword>
<sequence length="634" mass="67243">MSALPRCVLAACLASLLCQGAVGRRSAKSVAGDLLEISDTADIEGINDYPRALEFQKSWVDSENYEDVLEGVRINVDEMLSQSTTPPIQESMKLVRDLWMLTDQALANQNSYQCFNLCVLCEPSPQELVEDRLRTIAVSRAKDYKDKLKIALIAPADAAGGLVAGVFAGLLAAGAFGTAGGIVADSATAEKIGPGFVSLMVGLVSGAVTGAVVLPFAVAVLPLLGAASGAGITGALTNCARVGFETAEDGKFLHDQPFANHFGANSYGLKSLRNAMEYNVSKYVDGFFHSNPDDLYKPDESSSEEVQNYKALSHCEYLRLRPFDIRHAILCARHSRLCGKRGGMLVAEAKDGQCAALSGQDVFLSRLFQESTQEDKEAEATEELVVEASVPPTTTTTTTTSTITTTRAQPPAISLKEAAQRGDVAALAQHLQVEALKFLQEAGAKLCATDDEGKLLTELAARNRNAAETLKVLAKAGCDMNAKVARGGTVAHWAADNPNWINHGDGAAALKFLHEAGANLDAKDNAGATPACWAAERGNAEALEALAEARADLNDASNKFGFTPAHVAAEMCKVEALRVLIKAGVNLNVIDNYGYTVADRAADTTRLGSETDLIAKKEEALKLILKAGGKRKKV</sequence>
<evidence type="ECO:0000256" key="2">
    <source>
        <dbReference type="ARBA" id="ARBA00023043"/>
    </source>
</evidence>
<dbReference type="EMBL" id="LSRX01001054">
    <property type="protein sequence ID" value="OLP84267.1"/>
    <property type="molecule type" value="Genomic_DNA"/>
</dbReference>
<reference evidence="6 7" key="1">
    <citation type="submission" date="2016-02" db="EMBL/GenBank/DDBJ databases">
        <title>Genome analysis of coral dinoflagellate symbionts highlights evolutionary adaptations to a symbiotic lifestyle.</title>
        <authorList>
            <person name="Aranda M."/>
            <person name="Li Y."/>
            <person name="Liew Y.J."/>
            <person name="Baumgarten S."/>
            <person name="Simakov O."/>
            <person name="Wilson M."/>
            <person name="Piel J."/>
            <person name="Ashoor H."/>
            <person name="Bougouffa S."/>
            <person name="Bajic V.B."/>
            <person name="Ryu T."/>
            <person name="Ravasi T."/>
            <person name="Bayer T."/>
            <person name="Micklem G."/>
            <person name="Kim H."/>
            <person name="Bhak J."/>
            <person name="Lajeunesse T.C."/>
            <person name="Voolstra C.R."/>
        </authorList>
    </citation>
    <scope>NUCLEOTIDE SEQUENCE [LARGE SCALE GENOMIC DNA]</scope>
    <source>
        <strain evidence="6 7">CCMP2467</strain>
    </source>
</reference>
<evidence type="ECO:0000256" key="1">
    <source>
        <dbReference type="ARBA" id="ARBA00022737"/>
    </source>
</evidence>
<dbReference type="GO" id="GO:0016301">
    <property type="term" value="F:kinase activity"/>
    <property type="evidence" value="ECO:0007669"/>
    <property type="project" value="UniProtKB-KW"/>
</dbReference>
<keyword evidence="4" id="KW-0472">Membrane</keyword>
<gene>
    <name evidence="6" type="primary">DAPK1</name>
    <name evidence="6" type="ORF">AK812_SmicGene34873</name>
</gene>
<evidence type="ECO:0000256" key="5">
    <source>
        <dbReference type="SAM" id="SignalP"/>
    </source>
</evidence>